<dbReference type="PROSITE" id="PS50975">
    <property type="entry name" value="ATP_GRASP"/>
    <property type="match status" value="1"/>
</dbReference>
<feature type="domain" description="ATP-grasp" evidence="2">
    <location>
        <begin position="213"/>
        <end position="449"/>
    </location>
</feature>
<dbReference type="InterPro" id="IPR026838">
    <property type="entry name" value="YheC/D"/>
</dbReference>
<sequence length="458" mass="52788">MSVPLTSIMISIRKAANQNDRLIQMSQQLLEKLNITNTQNLYLSLGKTIVSTNIQTMAMAENEIILPENITRSLHLPNQRYKFQAIYRSNTHTLKLGPVIALLTNFHINNEDPHFRTVHKFCEELHQVISKNGGFFYVFSYKDFSTKGFFFQNEKWIPAELPLPDVIYNRIHSRQLEQKIKYKQFRQQLELLMIPLFNDRFLSKLEVYEHLKKEVSLFSAIPETKIFSKENLYEFVQKYDTVFIKPIHGSQGKNILKISKHKDNSYFVQSSVKTGKEPFEKPFFLEELYQRLKPELQNRIYIIQQGVSLITKDLRPMDFRVLCHKHQPTRWEITSIIARVGAEQEIVSNLARGGTIMRPLEALINVMDIQKAKECLAQMKQLALEIAAGISTHSAGIIAELGIDIGVDSEGKPWLIEVNSKPSKSFAETQGKVRPSARAIVQFCTVLAFDENTEREIG</sequence>
<gene>
    <name evidence="3" type="ORF">JK635_23305</name>
</gene>
<accession>A0ABS1TUV8</accession>
<keyword evidence="4" id="KW-1185">Reference proteome</keyword>
<evidence type="ECO:0000313" key="3">
    <source>
        <dbReference type="EMBL" id="MBL4955089.1"/>
    </source>
</evidence>
<comment type="caution">
    <text evidence="3">The sequence shown here is derived from an EMBL/GenBank/DDBJ whole genome shotgun (WGS) entry which is preliminary data.</text>
</comment>
<protein>
    <submittedName>
        <fullName evidence="3">YheC/YheD family protein</fullName>
    </submittedName>
</protein>
<evidence type="ECO:0000259" key="2">
    <source>
        <dbReference type="PROSITE" id="PS50975"/>
    </source>
</evidence>
<keyword evidence="1" id="KW-0067">ATP-binding</keyword>
<evidence type="ECO:0000313" key="4">
    <source>
        <dbReference type="Proteomes" id="UP000623967"/>
    </source>
</evidence>
<dbReference type="InterPro" id="IPR013815">
    <property type="entry name" value="ATP_grasp_subdomain_1"/>
</dbReference>
<dbReference type="InterPro" id="IPR011761">
    <property type="entry name" value="ATP-grasp"/>
</dbReference>
<dbReference type="Pfam" id="PF14398">
    <property type="entry name" value="ATPgrasp_YheCD"/>
    <property type="match status" value="1"/>
</dbReference>
<dbReference type="Gene3D" id="3.30.1490.20">
    <property type="entry name" value="ATP-grasp fold, A domain"/>
    <property type="match status" value="1"/>
</dbReference>
<dbReference type="Gene3D" id="3.30.470.20">
    <property type="entry name" value="ATP-grasp fold, B domain"/>
    <property type="match status" value="1"/>
</dbReference>
<keyword evidence="1" id="KW-0547">Nucleotide-binding</keyword>
<evidence type="ECO:0000256" key="1">
    <source>
        <dbReference type="PROSITE-ProRule" id="PRU00409"/>
    </source>
</evidence>
<dbReference type="EMBL" id="JAESWB010000380">
    <property type="protein sequence ID" value="MBL4955089.1"/>
    <property type="molecule type" value="Genomic_DNA"/>
</dbReference>
<dbReference type="RefSeq" id="WP_202656351.1">
    <property type="nucleotide sequence ID" value="NZ_JAESWB010000380.1"/>
</dbReference>
<dbReference type="Proteomes" id="UP000623967">
    <property type="component" value="Unassembled WGS sequence"/>
</dbReference>
<reference evidence="3 4" key="1">
    <citation type="submission" date="2021-01" db="EMBL/GenBank/DDBJ databases">
        <title>Genome public.</title>
        <authorList>
            <person name="Liu C."/>
            <person name="Sun Q."/>
        </authorList>
    </citation>
    <scope>NUCLEOTIDE SEQUENCE [LARGE SCALE GENOMIC DNA]</scope>
    <source>
        <strain evidence="3 4">YIM B02564</strain>
    </source>
</reference>
<proteinExistence type="predicted"/>
<organism evidence="3 4">
    <name type="scientific">Neobacillus paridis</name>
    <dbReference type="NCBI Taxonomy" id="2803862"/>
    <lineage>
        <taxon>Bacteria</taxon>
        <taxon>Bacillati</taxon>
        <taxon>Bacillota</taxon>
        <taxon>Bacilli</taxon>
        <taxon>Bacillales</taxon>
        <taxon>Bacillaceae</taxon>
        <taxon>Neobacillus</taxon>
    </lineage>
</organism>
<name>A0ABS1TUV8_9BACI</name>
<dbReference type="SUPFAM" id="SSF56059">
    <property type="entry name" value="Glutathione synthetase ATP-binding domain-like"/>
    <property type="match status" value="1"/>
</dbReference>